<dbReference type="EMBL" id="JALJRB010000001">
    <property type="protein sequence ID" value="MCJ8499178.1"/>
    <property type="molecule type" value="Genomic_DNA"/>
</dbReference>
<organism evidence="1 2">
    <name type="scientific">Desulfatitalea alkaliphila</name>
    <dbReference type="NCBI Taxonomy" id="2929485"/>
    <lineage>
        <taxon>Bacteria</taxon>
        <taxon>Pseudomonadati</taxon>
        <taxon>Thermodesulfobacteriota</taxon>
        <taxon>Desulfobacteria</taxon>
        <taxon>Desulfobacterales</taxon>
        <taxon>Desulfosarcinaceae</taxon>
        <taxon>Desulfatitalea</taxon>
    </lineage>
</organism>
<keyword evidence="1" id="KW-0547">Nucleotide-binding</keyword>
<evidence type="ECO:0000313" key="1">
    <source>
        <dbReference type="EMBL" id="MCJ8499178.1"/>
    </source>
</evidence>
<dbReference type="InterPro" id="IPR036890">
    <property type="entry name" value="HATPase_C_sf"/>
</dbReference>
<dbReference type="RefSeq" id="WP_246902309.1">
    <property type="nucleotide sequence ID" value="NZ_JALJRB010000001.1"/>
</dbReference>
<dbReference type="GO" id="GO:0005524">
    <property type="term" value="F:ATP binding"/>
    <property type="evidence" value="ECO:0007669"/>
    <property type="project" value="UniProtKB-KW"/>
</dbReference>
<keyword evidence="1" id="KW-0067">ATP-binding</keyword>
<name>A0AA41R4J9_9BACT</name>
<evidence type="ECO:0000313" key="2">
    <source>
        <dbReference type="Proteomes" id="UP001165427"/>
    </source>
</evidence>
<protein>
    <submittedName>
        <fullName evidence="1">ATP-binding protein</fullName>
    </submittedName>
</protein>
<dbReference type="Proteomes" id="UP001165427">
    <property type="component" value="Unassembled WGS sequence"/>
</dbReference>
<proteinExistence type="predicted"/>
<keyword evidence="2" id="KW-1185">Reference proteome</keyword>
<dbReference type="AlphaFoldDB" id="A0AA41R4J9"/>
<reference evidence="1" key="1">
    <citation type="submission" date="2022-04" db="EMBL/GenBank/DDBJ databases">
        <title>Desulfatitalea alkaliphila sp. nov., a novel anaerobic sulfate-reducing bacterium isolated from terrestrial mud volcano, Taman Peninsula, Russia.</title>
        <authorList>
            <person name="Khomyakova M.A."/>
            <person name="Merkel A.Y."/>
            <person name="Slobodkin A.I."/>
        </authorList>
    </citation>
    <scope>NUCLEOTIDE SEQUENCE</scope>
    <source>
        <strain evidence="1">M08but</strain>
    </source>
</reference>
<comment type="caution">
    <text evidence="1">The sequence shown here is derived from an EMBL/GenBank/DDBJ whole genome shotgun (WGS) entry which is preliminary data.</text>
</comment>
<accession>A0AA41R4J9</accession>
<sequence>MTLGSMCQLKAGLEDLPRAMAFVETAGRHHAMAVDAVRKLQLAAEEVITALDPGTDLEFAVAAGADRTRLTITCHGRGMDLAAFNLAWRPDPETMDTGLGLALASRYVDAFALEADAGGRLVLQFGVDTPYDGSVTPPPPAAPWRFYRLIRPTPQTIMAAGKHLYHRALAAKGNPRAMHPDRLAALTAGDALFGTLAEADDGRIVGCCFCIPRDRRLLDGFGPFVFTEQERRRMARDLACHTLERVARKPYSGVLTTRYDGDCFPAEFFIPARRPTAGPTGGGGAATGTTVWHFPLADDAGGPLHYHVAAEPFIREAATLQDLPRQMIRLSDADLAAVTGDGASVFSTALDRGERAAMLHLLMPGTDLAANADAHLAFFAQEEIALCRFFLDLGRPGDAALIPVLVERGFAPCLLLPGGGRGDLLVLERLSDASACGVAQGGA</sequence>
<dbReference type="Gene3D" id="3.30.565.10">
    <property type="entry name" value="Histidine kinase-like ATPase, C-terminal domain"/>
    <property type="match status" value="1"/>
</dbReference>
<gene>
    <name evidence="1" type="ORF">MRX98_01215</name>
</gene>